<name>A0ABY2WW40_9RHOB</name>
<accession>A0ABY2WW40</accession>
<dbReference type="RefSeq" id="WP_138842783.1">
    <property type="nucleotide sequence ID" value="NZ_VCPD01000004.1"/>
</dbReference>
<gene>
    <name evidence="1" type="ORF">FGK63_12705</name>
</gene>
<sequence length="157" mass="17276">MSDPTENFRKIVAADDLTRARWEAVSDKVIADANKLLGVSLTREDVVALPSARLAVLTDEPLSESYLSEVKQLEAVQGQMRQKELRAALERGEDEAHAELNRLPRYQRMARARDLGMTGAEPVAVPSSAADEATLLRRLLTLSPAERLAKARAWGLA</sequence>
<keyword evidence="2" id="KW-1185">Reference proteome</keyword>
<comment type="caution">
    <text evidence="1">The sequence shown here is derived from an EMBL/GenBank/DDBJ whole genome shotgun (WGS) entry which is preliminary data.</text>
</comment>
<dbReference type="EMBL" id="VCPD01000004">
    <property type="protein sequence ID" value="TMV06971.1"/>
    <property type="molecule type" value="Genomic_DNA"/>
</dbReference>
<proteinExistence type="predicted"/>
<dbReference type="Proteomes" id="UP001193035">
    <property type="component" value="Unassembled WGS sequence"/>
</dbReference>
<protein>
    <submittedName>
        <fullName evidence="1">Uncharacterized protein</fullName>
    </submittedName>
</protein>
<organism evidence="1 2">
    <name type="scientific">Ruegeria sediminis</name>
    <dbReference type="NCBI Taxonomy" id="2583820"/>
    <lineage>
        <taxon>Bacteria</taxon>
        <taxon>Pseudomonadati</taxon>
        <taxon>Pseudomonadota</taxon>
        <taxon>Alphaproteobacteria</taxon>
        <taxon>Rhodobacterales</taxon>
        <taxon>Roseobacteraceae</taxon>
        <taxon>Ruegeria</taxon>
    </lineage>
</organism>
<evidence type="ECO:0000313" key="2">
    <source>
        <dbReference type="Proteomes" id="UP001193035"/>
    </source>
</evidence>
<evidence type="ECO:0000313" key="1">
    <source>
        <dbReference type="EMBL" id="TMV06971.1"/>
    </source>
</evidence>
<reference evidence="1 2" key="1">
    <citation type="submission" date="2019-05" db="EMBL/GenBank/DDBJ databases">
        <title>Ruegeria sp. nov., isolated from tidal flat.</title>
        <authorList>
            <person name="Kim W."/>
        </authorList>
    </citation>
    <scope>NUCLEOTIDE SEQUENCE [LARGE SCALE GENOMIC DNA]</scope>
    <source>
        <strain evidence="1 2">CAU 1488</strain>
    </source>
</reference>